<evidence type="ECO:0000256" key="9">
    <source>
        <dbReference type="ARBA" id="ARBA00023239"/>
    </source>
</evidence>
<dbReference type="InterPro" id="IPR002220">
    <property type="entry name" value="DapA-like"/>
</dbReference>
<reference evidence="17 18" key="1">
    <citation type="submission" date="2018-06" db="EMBL/GenBank/DDBJ databases">
        <authorList>
            <consortium name="Pathogen Informatics"/>
            <person name="Doyle S."/>
        </authorList>
    </citation>
    <scope>NUCLEOTIDE SEQUENCE [LARGE SCALE GENOMIC DNA]</scope>
    <source>
        <strain evidence="17 18">NCTC12413</strain>
    </source>
</reference>
<evidence type="ECO:0000313" key="16">
    <source>
        <dbReference type="EMBL" id="GEP99367.1"/>
    </source>
</evidence>
<evidence type="ECO:0000313" key="17">
    <source>
        <dbReference type="EMBL" id="SUJ30162.1"/>
    </source>
</evidence>
<dbReference type="GO" id="GO:0019877">
    <property type="term" value="P:diaminopimelate biosynthetic process"/>
    <property type="evidence" value="ECO:0007669"/>
    <property type="project" value="UniProtKB-KW"/>
</dbReference>
<protein>
    <recommendedName>
        <fullName evidence="4 12">4-hydroxy-tetrahydrodipicolinate synthase</fullName>
        <ecNumber evidence="4 12">4.3.3.7</ecNumber>
    </recommendedName>
</protein>
<evidence type="ECO:0000256" key="6">
    <source>
        <dbReference type="ARBA" id="ARBA00022605"/>
    </source>
</evidence>
<evidence type="ECO:0000256" key="4">
    <source>
        <dbReference type="ARBA" id="ARBA00012086"/>
    </source>
</evidence>
<comment type="function">
    <text evidence="1">Catalyzes the condensation of (S)-aspartate-beta-semialdehyde [(S)-ASA] and pyruvate to 4-hydroxy-tetrahydrodipicolinate (HTPA).</text>
</comment>
<comment type="similarity">
    <text evidence="3 13">Belongs to the DapA family.</text>
</comment>
<evidence type="ECO:0000256" key="3">
    <source>
        <dbReference type="ARBA" id="ARBA00007592"/>
    </source>
</evidence>
<dbReference type="AlphaFoldDB" id="A0A380CY54"/>
<keyword evidence="6" id="KW-0028">Amino-acid biosynthesis</keyword>
<dbReference type="NCBIfam" id="TIGR00674">
    <property type="entry name" value="dapA"/>
    <property type="match status" value="1"/>
</dbReference>
<evidence type="ECO:0000256" key="14">
    <source>
        <dbReference type="PIRSR" id="PIRSR001365-1"/>
    </source>
</evidence>
<keyword evidence="10" id="KW-0704">Schiff base</keyword>
<comment type="catalytic activity">
    <reaction evidence="11">
        <text>L-aspartate 4-semialdehyde + pyruvate = (2S,4S)-4-hydroxy-2,3,4,5-tetrahydrodipicolinate + H2O + H(+)</text>
        <dbReference type="Rhea" id="RHEA:34171"/>
        <dbReference type="ChEBI" id="CHEBI:15361"/>
        <dbReference type="ChEBI" id="CHEBI:15377"/>
        <dbReference type="ChEBI" id="CHEBI:15378"/>
        <dbReference type="ChEBI" id="CHEBI:67139"/>
        <dbReference type="ChEBI" id="CHEBI:537519"/>
        <dbReference type="EC" id="4.3.3.7"/>
    </reaction>
</comment>
<evidence type="ECO:0000256" key="8">
    <source>
        <dbReference type="ARBA" id="ARBA00023154"/>
    </source>
</evidence>
<comment type="pathway">
    <text evidence="2">Amino-acid biosynthesis; L-lysine biosynthesis via DAP pathway; (S)-tetrahydrodipicolinate from L-aspartate: step 3/4.</text>
</comment>
<feature type="binding site" evidence="15">
    <location>
        <position position="206"/>
    </location>
    <ligand>
        <name>pyruvate</name>
        <dbReference type="ChEBI" id="CHEBI:15361"/>
    </ligand>
</feature>
<accession>A0A380CY54</accession>
<evidence type="ECO:0000256" key="11">
    <source>
        <dbReference type="ARBA" id="ARBA00047836"/>
    </source>
</evidence>
<proteinExistence type="inferred from homology"/>
<feature type="active site" description="Schiff-base intermediate with substrate" evidence="14">
    <location>
        <position position="164"/>
    </location>
</feature>
<evidence type="ECO:0000256" key="2">
    <source>
        <dbReference type="ARBA" id="ARBA00005120"/>
    </source>
</evidence>
<dbReference type="Proteomes" id="UP000254956">
    <property type="component" value="Unassembled WGS sequence"/>
</dbReference>
<feature type="active site" description="Proton donor/acceptor" evidence="14">
    <location>
        <position position="135"/>
    </location>
</feature>
<dbReference type="EC" id="4.3.3.7" evidence="4 12"/>
<evidence type="ECO:0000313" key="19">
    <source>
        <dbReference type="Proteomes" id="UP000321598"/>
    </source>
</evidence>
<organism evidence="17 18">
    <name type="scientific">Staphylococcus arlettae</name>
    <dbReference type="NCBI Taxonomy" id="29378"/>
    <lineage>
        <taxon>Bacteria</taxon>
        <taxon>Bacillati</taxon>
        <taxon>Bacillota</taxon>
        <taxon>Bacilli</taxon>
        <taxon>Bacillales</taxon>
        <taxon>Staphylococcaceae</taxon>
        <taxon>Staphylococcus</taxon>
    </lineage>
</organism>
<reference evidence="16 19" key="2">
    <citation type="submission" date="2019-07" db="EMBL/GenBank/DDBJ databases">
        <title>Whole genome shotgun sequence of Staphylococcus arlettae NBRC 109765.</title>
        <authorList>
            <person name="Hosoyama A."/>
            <person name="Uohara A."/>
            <person name="Ohji S."/>
            <person name="Ichikawa N."/>
        </authorList>
    </citation>
    <scope>NUCLEOTIDE SEQUENCE [LARGE SCALE GENOMIC DNA]</scope>
    <source>
        <strain evidence="16 19">NBRC 109765</strain>
    </source>
</reference>
<dbReference type="Proteomes" id="UP000321598">
    <property type="component" value="Unassembled WGS sequence"/>
</dbReference>
<keyword evidence="7" id="KW-0220">Diaminopimelate biosynthesis</keyword>
<keyword evidence="8" id="KW-0457">Lysine biosynthesis</keyword>
<dbReference type="GO" id="GO:0005829">
    <property type="term" value="C:cytosol"/>
    <property type="evidence" value="ECO:0007669"/>
    <property type="project" value="TreeGrafter"/>
</dbReference>
<gene>
    <name evidence="17" type="primary">dapA_2</name>
    <name evidence="17" type="ORF">NCTC12413_02656</name>
    <name evidence="16" type="ORF">SAR03_04050</name>
</gene>
<evidence type="ECO:0000256" key="10">
    <source>
        <dbReference type="ARBA" id="ARBA00023270"/>
    </source>
</evidence>
<dbReference type="EMBL" id="UGZE01000001">
    <property type="protein sequence ID" value="SUJ30162.1"/>
    <property type="molecule type" value="Genomic_DNA"/>
</dbReference>
<evidence type="ECO:0000256" key="15">
    <source>
        <dbReference type="PIRSR" id="PIRSR001365-2"/>
    </source>
</evidence>
<dbReference type="RefSeq" id="WP_103388647.1">
    <property type="nucleotide sequence ID" value="NZ_BKAV01000002.1"/>
</dbReference>
<name>A0A380CY54_9STAP</name>
<dbReference type="Gene3D" id="3.20.20.70">
    <property type="entry name" value="Aldolase class I"/>
    <property type="match status" value="1"/>
</dbReference>
<evidence type="ECO:0000256" key="5">
    <source>
        <dbReference type="ARBA" id="ARBA00022490"/>
    </source>
</evidence>
<evidence type="ECO:0000256" key="7">
    <source>
        <dbReference type="ARBA" id="ARBA00022915"/>
    </source>
</evidence>
<dbReference type="PIRSF" id="PIRSF001365">
    <property type="entry name" value="DHDPS"/>
    <property type="match status" value="1"/>
</dbReference>
<keyword evidence="5" id="KW-0963">Cytoplasm</keyword>
<dbReference type="GO" id="GO:0008840">
    <property type="term" value="F:4-hydroxy-tetrahydrodipicolinate synthase activity"/>
    <property type="evidence" value="ECO:0007669"/>
    <property type="project" value="UniProtKB-UniRule"/>
</dbReference>
<dbReference type="InterPro" id="IPR005263">
    <property type="entry name" value="DapA"/>
</dbReference>
<evidence type="ECO:0000256" key="1">
    <source>
        <dbReference type="ARBA" id="ARBA00003294"/>
    </source>
</evidence>
<sequence>MKKFKGVYPVVITPMKENFEINYEGLKENVNYFINQKVSGLVINGSTGEFVSLTEEEKEEIIKTVLSTVNGAFPIIVGTASEYTNDAIRLTQSAENLGADGVLVINSYYAHPTDEEIYHQFKDIADSTSLPIMIYNNPFTTGIDIGQDTLIDLGNNVRNITHLKESSGSIQKLRDIHYATGNNLTLFCGSDDLAFESFVMGAQGWVSVAGNLAPNLTKELYEKIQSKDFNSAHETYKKLLPLLQFIEDSGKYVQIVKAGMEIKGLNGGPSRPPRRNLNTEEKNKLESIISILN</sequence>
<keyword evidence="19" id="KW-1185">Reference proteome</keyword>
<dbReference type="SMART" id="SM01130">
    <property type="entry name" value="DHDPS"/>
    <property type="match status" value="1"/>
</dbReference>
<evidence type="ECO:0000256" key="12">
    <source>
        <dbReference type="NCBIfam" id="TIGR00674"/>
    </source>
</evidence>
<dbReference type="InterPro" id="IPR013785">
    <property type="entry name" value="Aldolase_TIM"/>
</dbReference>
<dbReference type="PANTHER" id="PTHR12128:SF66">
    <property type="entry name" value="4-HYDROXY-2-OXOGLUTARATE ALDOLASE, MITOCHONDRIAL"/>
    <property type="match status" value="1"/>
</dbReference>
<dbReference type="PRINTS" id="PR00146">
    <property type="entry name" value="DHPICSNTHASE"/>
</dbReference>
<dbReference type="GO" id="GO:0009089">
    <property type="term" value="P:lysine biosynthetic process via diaminopimelate"/>
    <property type="evidence" value="ECO:0007669"/>
    <property type="project" value="UniProtKB-UniRule"/>
</dbReference>
<dbReference type="SUPFAM" id="SSF51569">
    <property type="entry name" value="Aldolase"/>
    <property type="match status" value="1"/>
</dbReference>
<dbReference type="PANTHER" id="PTHR12128">
    <property type="entry name" value="DIHYDRODIPICOLINATE SYNTHASE"/>
    <property type="match status" value="1"/>
</dbReference>
<dbReference type="EMBL" id="BKAV01000002">
    <property type="protein sequence ID" value="GEP99367.1"/>
    <property type="molecule type" value="Genomic_DNA"/>
</dbReference>
<dbReference type="UniPathway" id="UPA00034">
    <property type="reaction ID" value="UER00017"/>
</dbReference>
<evidence type="ECO:0000313" key="18">
    <source>
        <dbReference type="Proteomes" id="UP000254956"/>
    </source>
</evidence>
<evidence type="ECO:0000256" key="13">
    <source>
        <dbReference type="PIRNR" id="PIRNR001365"/>
    </source>
</evidence>
<keyword evidence="9 13" id="KW-0456">Lyase</keyword>
<dbReference type="Pfam" id="PF00701">
    <property type="entry name" value="DHDPS"/>
    <property type="match status" value="1"/>
</dbReference>
<feature type="binding site" evidence="15">
    <location>
        <position position="47"/>
    </location>
    <ligand>
        <name>pyruvate</name>
        <dbReference type="ChEBI" id="CHEBI:15361"/>
    </ligand>
</feature>
<dbReference type="PROSITE" id="PS00665">
    <property type="entry name" value="DHDPS_1"/>
    <property type="match status" value="1"/>
</dbReference>
<dbReference type="CDD" id="cd00408">
    <property type="entry name" value="DHDPS-like"/>
    <property type="match status" value="1"/>
</dbReference>
<dbReference type="InterPro" id="IPR020624">
    <property type="entry name" value="Schiff_base-form_aldolases_CS"/>
</dbReference>
<dbReference type="OrthoDB" id="9782828at2"/>